<dbReference type="Gene3D" id="2.40.160.20">
    <property type="match status" value="1"/>
</dbReference>
<dbReference type="InterPro" id="IPR002718">
    <property type="entry name" value="OMP_Helicobacter"/>
</dbReference>
<keyword evidence="3" id="KW-1185">Reference proteome</keyword>
<dbReference type="Proteomes" id="UP000005013">
    <property type="component" value="Chromosome"/>
</dbReference>
<evidence type="ECO:0000256" key="1">
    <source>
        <dbReference type="SAM" id="SignalP"/>
    </source>
</evidence>
<evidence type="ECO:0000313" key="3">
    <source>
        <dbReference type="Proteomes" id="UP000005013"/>
    </source>
</evidence>
<proteinExistence type="predicted"/>
<feature type="chain" id="PRO_5003626584" evidence="1">
    <location>
        <begin position="24"/>
        <end position="277"/>
    </location>
</feature>
<accession>I0EQM3</accession>
<sequence length="277" mass="30396">MELMKKFVAVGLLSSVLSSPLLAEGDGVYIGANYQLGQARLNSNIYNTGSCSGSVVGCPPGLTANRTNPEGTNINWHAKYANGALNGFGLSLGYKKFFQFKSLGMQSKWFGFRVHGLFDYGHATLGKQVYAPNKIQLDMASWGVGADLLANFIDKDNASFGVFGGVAIGGNTWKSSAANYWKSQIIQAKGPNVCHPTNNPNYCNPNAPYSTNTSTVDFQVWFNFGVRTNIYKHNGVEFGVRVPMLINKFLSAGPSYSNLYYHLKRDFSLYLGYNYTF</sequence>
<dbReference type="Pfam" id="PF01856">
    <property type="entry name" value="HP_OMP"/>
    <property type="match status" value="1"/>
</dbReference>
<organism evidence="2 3">
    <name type="scientific">Helicobacter cetorum (strain ATCC BAA-540 / CCUG 52418 / MIT 99-5656)</name>
    <dbReference type="NCBI Taxonomy" id="1163745"/>
    <lineage>
        <taxon>Bacteria</taxon>
        <taxon>Pseudomonadati</taxon>
        <taxon>Campylobacterota</taxon>
        <taxon>Epsilonproteobacteria</taxon>
        <taxon>Campylobacterales</taxon>
        <taxon>Helicobacteraceae</taxon>
        <taxon>Helicobacter</taxon>
    </lineage>
</organism>
<dbReference type="RefSeq" id="WP_014658770.1">
    <property type="nucleotide sequence ID" value="NC_017735.1"/>
</dbReference>
<dbReference type="PATRIC" id="fig|1163745.3.peg.224"/>
<dbReference type="OrthoDB" id="5319509at2"/>
<dbReference type="eggNOG" id="COG3170">
    <property type="taxonomic scope" value="Bacteria"/>
</dbReference>
<keyword evidence="1" id="KW-0732">Signal</keyword>
<evidence type="ECO:0000313" key="2">
    <source>
        <dbReference type="EMBL" id="AFI05242.1"/>
    </source>
</evidence>
<name>I0EQM3_HELCM</name>
<dbReference type="STRING" id="1163745.HCD_01050"/>
<protein>
    <submittedName>
        <fullName evidence="2">Outer membrane protein HopE</fullName>
    </submittedName>
</protein>
<reference evidence="2 3" key="1">
    <citation type="journal article" date="2013" name="PLoS ONE">
        <title>Sequence Divergence and Conservation in Genomes ofHelicobacter cetorum Strains from a Dolphin and a Whale.</title>
        <authorList>
            <person name="Kersulyte D."/>
            <person name="Rossi M."/>
            <person name="Berg D.E."/>
        </authorList>
    </citation>
    <scope>NUCLEOTIDE SEQUENCE [LARGE SCALE GENOMIC DNA]</scope>
    <source>
        <strain evidence="2 3">MIT 99-5656</strain>
    </source>
</reference>
<dbReference type="PRINTS" id="PR01776">
    <property type="entry name" value="HPOMPFAMILY"/>
</dbReference>
<feature type="signal peptide" evidence="1">
    <location>
        <begin position="1"/>
        <end position="23"/>
    </location>
</feature>
<dbReference type="KEGG" id="hcm:HCD_01050"/>
<gene>
    <name evidence="2" type="ordered locus">HCD_01050</name>
</gene>
<dbReference type="EMBL" id="CP003481">
    <property type="protein sequence ID" value="AFI05242.1"/>
    <property type="molecule type" value="Genomic_DNA"/>
</dbReference>
<dbReference type="AlphaFoldDB" id="I0EQM3"/>
<dbReference type="HOGENOM" id="CLU_026212_5_1_7"/>